<sequence>MRAQYFSALLLSGLAAACPTPPRQASTTAAAPAATATAGAGSGSGSGSGSGVDMAAAIKTIMPTSNSCSGAKFPDECRTAEQAAPFISKACADLSPAECAGTISIMGLESAELKFKHNVFPGRPGQGTANMMMANFVSEYATDLFGADKVAGKSPDEVLALVTPDETNFGSAAWFLTKKCSADVRSSLKTGTDAGWVAYNQCIGVDGTLPDRMAYWTRAKEAFKL</sequence>
<dbReference type="AlphaFoldDB" id="A0AAJ0H219"/>
<dbReference type="Proteomes" id="UP001273166">
    <property type="component" value="Unassembled WGS sequence"/>
</dbReference>
<gene>
    <name evidence="2" type="ORF">B0T15DRAFT_507028</name>
</gene>
<comment type="caution">
    <text evidence="2">The sequence shown here is derived from an EMBL/GenBank/DDBJ whole genome shotgun (WGS) entry which is preliminary data.</text>
</comment>
<reference evidence="2" key="1">
    <citation type="journal article" date="2023" name="Mol. Phylogenet. Evol.">
        <title>Genome-scale phylogeny and comparative genomics of the fungal order Sordariales.</title>
        <authorList>
            <person name="Hensen N."/>
            <person name="Bonometti L."/>
            <person name="Westerberg I."/>
            <person name="Brannstrom I.O."/>
            <person name="Guillou S."/>
            <person name="Cros-Aarteil S."/>
            <person name="Calhoun S."/>
            <person name="Haridas S."/>
            <person name="Kuo A."/>
            <person name="Mondo S."/>
            <person name="Pangilinan J."/>
            <person name="Riley R."/>
            <person name="LaButti K."/>
            <person name="Andreopoulos B."/>
            <person name="Lipzen A."/>
            <person name="Chen C."/>
            <person name="Yan M."/>
            <person name="Daum C."/>
            <person name="Ng V."/>
            <person name="Clum A."/>
            <person name="Steindorff A."/>
            <person name="Ohm R.A."/>
            <person name="Martin F."/>
            <person name="Silar P."/>
            <person name="Natvig D.O."/>
            <person name="Lalanne C."/>
            <person name="Gautier V."/>
            <person name="Ament-Velasquez S.L."/>
            <person name="Kruys A."/>
            <person name="Hutchinson M.I."/>
            <person name="Powell A.J."/>
            <person name="Barry K."/>
            <person name="Miller A.N."/>
            <person name="Grigoriev I.V."/>
            <person name="Debuchy R."/>
            <person name="Gladieux P."/>
            <person name="Hiltunen Thoren M."/>
            <person name="Johannesson H."/>
        </authorList>
    </citation>
    <scope>NUCLEOTIDE SEQUENCE</scope>
    <source>
        <strain evidence="2">CBS 333.67</strain>
    </source>
</reference>
<dbReference type="EMBL" id="JAUDZG010000001">
    <property type="protein sequence ID" value="KAK3310343.1"/>
    <property type="molecule type" value="Genomic_DNA"/>
</dbReference>
<reference evidence="2" key="2">
    <citation type="submission" date="2023-06" db="EMBL/GenBank/DDBJ databases">
        <authorList>
            <consortium name="Lawrence Berkeley National Laboratory"/>
            <person name="Mondo S.J."/>
            <person name="Hensen N."/>
            <person name="Bonometti L."/>
            <person name="Westerberg I."/>
            <person name="Brannstrom I.O."/>
            <person name="Guillou S."/>
            <person name="Cros-Aarteil S."/>
            <person name="Calhoun S."/>
            <person name="Haridas S."/>
            <person name="Kuo A."/>
            <person name="Pangilinan J."/>
            <person name="Riley R."/>
            <person name="Labutti K."/>
            <person name="Andreopoulos B."/>
            <person name="Lipzen A."/>
            <person name="Chen C."/>
            <person name="Yanf M."/>
            <person name="Daum C."/>
            <person name="Ng V."/>
            <person name="Clum A."/>
            <person name="Steindorff A."/>
            <person name="Ohm R."/>
            <person name="Martin F."/>
            <person name="Silar P."/>
            <person name="Natvig D."/>
            <person name="Lalanne C."/>
            <person name="Gautier V."/>
            <person name="Ament-Velasquez S.L."/>
            <person name="Kruys A."/>
            <person name="Hutchinson M.I."/>
            <person name="Powell A.J."/>
            <person name="Barry K."/>
            <person name="Miller A.N."/>
            <person name="Grigoriev I.V."/>
            <person name="Debuchy R."/>
            <person name="Gladieux P."/>
            <person name="Thoren M.H."/>
            <person name="Johannesson H."/>
        </authorList>
    </citation>
    <scope>NUCLEOTIDE SEQUENCE</scope>
    <source>
        <strain evidence="2">CBS 333.67</strain>
    </source>
</reference>
<protein>
    <submittedName>
        <fullName evidence="2">Uncharacterized protein</fullName>
    </submittedName>
</protein>
<keyword evidence="3" id="KW-1185">Reference proteome</keyword>
<feature type="chain" id="PRO_5042594645" evidence="1">
    <location>
        <begin position="18"/>
        <end position="225"/>
    </location>
</feature>
<accession>A0AAJ0H219</accession>
<dbReference type="RefSeq" id="XP_062726123.1">
    <property type="nucleotide sequence ID" value="XM_062867624.1"/>
</dbReference>
<dbReference type="PROSITE" id="PS51257">
    <property type="entry name" value="PROKAR_LIPOPROTEIN"/>
    <property type="match status" value="1"/>
</dbReference>
<organism evidence="2 3">
    <name type="scientific">Chaetomium strumarium</name>
    <dbReference type="NCBI Taxonomy" id="1170767"/>
    <lineage>
        <taxon>Eukaryota</taxon>
        <taxon>Fungi</taxon>
        <taxon>Dikarya</taxon>
        <taxon>Ascomycota</taxon>
        <taxon>Pezizomycotina</taxon>
        <taxon>Sordariomycetes</taxon>
        <taxon>Sordariomycetidae</taxon>
        <taxon>Sordariales</taxon>
        <taxon>Chaetomiaceae</taxon>
        <taxon>Chaetomium</taxon>
    </lineage>
</organism>
<evidence type="ECO:0000313" key="3">
    <source>
        <dbReference type="Proteomes" id="UP001273166"/>
    </source>
</evidence>
<evidence type="ECO:0000313" key="2">
    <source>
        <dbReference type="EMBL" id="KAK3310343.1"/>
    </source>
</evidence>
<feature type="signal peptide" evidence="1">
    <location>
        <begin position="1"/>
        <end position="17"/>
    </location>
</feature>
<dbReference type="GeneID" id="87886453"/>
<keyword evidence="1" id="KW-0732">Signal</keyword>
<proteinExistence type="predicted"/>
<name>A0AAJ0H219_9PEZI</name>
<evidence type="ECO:0000256" key="1">
    <source>
        <dbReference type="SAM" id="SignalP"/>
    </source>
</evidence>